<accession>A0A6V7QH21</accession>
<keyword evidence="2" id="KW-0812">Transmembrane</keyword>
<reference evidence="3" key="1">
    <citation type="submission" date="2020-07" db="EMBL/GenBank/DDBJ databases">
        <authorList>
            <person name="Lin J."/>
        </authorList>
    </citation>
    <scope>NUCLEOTIDE SEQUENCE</scope>
</reference>
<evidence type="ECO:0000256" key="1">
    <source>
        <dbReference type="SAM" id="MobiDB-lite"/>
    </source>
</evidence>
<evidence type="ECO:0000313" key="3">
    <source>
        <dbReference type="EMBL" id="CAD1842400.1"/>
    </source>
</evidence>
<name>A0A6V7QH21_ANACO</name>
<dbReference type="EMBL" id="LR862136">
    <property type="protein sequence ID" value="CAD1842400.1"/>
    <property type="molecule type" value="Genomic_DNA"/>
</dbReference>
<dbReference type="AlphaFoldDB" id="A0A6V7QH21"/>
<gene>
    <name evidence="3" type="ORF">CB5_LOCUS25611</name>
</gene>
<feature type="region of interest" description="Disordered" evidence="1">
    <location>
        <begin position="115"/>
        <end position="146"/>
    </location>
</feature>
<keyword evidence="2" id="KW-1133">Transmembrane helix</keyword>
<feature type="transmembrane region" description="Helical" evidence="2">
    <location>
        <begin position="39"/>
        <end position="60"/>
    </location>
</feature>
<sequence>MMLEGFSSLSGNKGLCGVPSLPACPLFWDKGGLNETGKIAIGVSCGVVLIVVLLVIYIVCIRRGPNDYDFDFPQDFTSIAAKRNRYHRQKSLMLLEMETQNSNGLQTAVAHDIPMKQTYPPQTPPQKAVKDLEQQEAEWSDAERSDAEACEAMFV</sequence>
<evidence type="ECO:0000256" key="2">
    <source>
        <dbReference type="SAM" id="Phobius"/>
    </source>
</evidence>
<proteinExistence type="predicted"/>
<organism evidence="3">
    <name type="scientific">Ananas comosus var. bracteatus</name>
    <name type="common">red pineapple</name>
    <dbReference type="NCBI Taxonomy" id="296719"/>
    <lineage>
        <taxon>Eukaryota</taxon>
        <taxon>Viridiplantae</taxon>
        <taxon>Streptophyta</taxon>
        <taxon>Embryophyta</taxon>
        <taxon>Tracheophyta</taxon>
        <taxon>Spermatophyta</taxon>
        <taxon>Magnoliopsida</taxon>
        <taxon>Liliopsida</taxon>
        <taxon>Poales</taxon>
        <taxon>Bromeliaceae</taxon>
        <taxon>Bromelioideae</taxon>
        <taxon>Ananas</taxon>
    </lineage>
</organism>
<protein>
    <submittedName>
        <fullName evidence="3">Uncharacterized protein</fullName>
    </submittedName>
</protein>
<keyword evidence="2" id="KW-0472">Membrane</keyword>